<feature type="domain" description="MnmC-like methyltransferase" evidence="1">
    <location>
        <begin position="132"/>
        <end position="233"/>
    </location>
</feature>
<dbReference type="Pfam" id="PF05430">
    <property type="entry name" value="Methyltransf_30"/>
    <property type="match status" value="1"/>
</dbReference>
<evidence type="ECO:0000313" key="2">
    <source>
        <dbReference type="EMBL" id="OUR94116.1"/>
    </source>
</evidence>
<dbReference type="GO" id="GO:0016645">
    <property type="term" value="F:oxidoreductase activity, acting on the CH-NH group of donors"/>
    <property type="evidence" value="ECO:0007669"/>
    <property type="project" value="InterPro"/>
</dbReference>
<dbReference type="Gene3D" id="3.40.50.150">
    <property type="entry name" value="Vaccinia Virus protein VP39"/>
    <property type="match status" value="1"/>
</dbReference>
<protein>
    <recommendedName>
        <fullName evidence="1">MnmC-like methyltransferase domain-containing protein</fullName>
    </recommendedName>
</protein>
<dbReference type="GO" id="GO:0004808">
    <property type="term" value="F:tRNA (5-methylaminomethyl-2-thiouridylate)(34)-methyltransferase activity"/>
    <property type="evidence" value="ECO:0007669"/>
    <property type="project" value="InterPro"/>
</dbReference>
<comment type="caution">
    <text evidence="2">The sequence shown here is derived from an EMBL/GenBank/DDBJ whole genome shotgun (WGS) entry which is preliminary data.</text>
</comment>
<name>A0A1Y5F343_9BACT</name>
<dbReference type="InterPro" id="IPR008471">
    <property type="entry name" value="MnmC-like_methylTransf"/>
</dbReference>
<dbReference type="Proteomes" id="UP000196531">
    <property type="component" value="Unassembled WGS sequence"/>
</dbReference>
<gene>
    <name evidence="2" type="ORF">A9Q84_17550</name>
</gene>
<dbReference type="AlphaFoldDB" id="A0A1Y5F343"/>
<organism evidence="2 3">
    <name type="scientific">Halobacteriovorax marinus</name>
    <dbReference type="NCBI Taxonomy" id="97084"/>
    <lineage>
        <taxon>Bacteria</taxon>
        <taxon>Pseudomonadati</taxon>
        <taxon>Bdellovibrionota</taxon>
        <taxon>Bacteriovoracia</taxon>
        <taxon>Bacteriovoracales</taxon>
        <taxon>Halobacteriovoraceae</taxon>
        <taxon>Halobacteriovorax</taxon>
    </lineage>
</organism>
<accession>A0A1Y5F343</accession>
<dbReference type="NCBIfam" id="NF033855">
    <property type="entry name" value="tRNA_MNMC2"/>
    <property type="match status" value="1"/>
</dbReference>
<reference evidence="3" key="1">
    <citation type="journal article" date="2017" name="Proc. Natl. Acad. Sci. U.S.A.">
        <title>Simulation of Deepwater Horizon oil plume reveals substrate specialization within a complex community of hydrocarbon-degraders.</title>
        <authorList>
            <person name="Hu P."/>
            <person name="Dubinsky E.A."/>
            <person name="Probst A.J."/>
            <person name="Wang J."/>
            <person name="Sieber C.M.K."/>
            <person name="Tom L.M."/>
            <person name="Gardinali P."/>
            <person name="Banfield J.F."/>
            <person name="Atlas R.M."/>
            <person name="Andersen G.L."/>
        </authorList>
    </citation>
    <scope>NUCLEOTIDE SEQUENCE [LARGE SCALE GENOMIC DNA]</scope>
</reference>
<dbReference type="InterPro" id="IPR047785">
    <property type="entry name" value="tRNA_MNMC2"/>
</dbReference>
<sequence>MKEKKKFDGILGTYTIVETEDQSFTLHSEYFDENCHSESGAVAETLYNYFEGCEVAQQIQNGQNDLKIFEVGFGLGIGAKVTYEQLKSSKAKCTFISTEIDEALVTWTMANDTSVIYNSLEKITDHNLTYYKSTTDNFTLLILIGDARVSTVEAMKLGLVSNVNAIYQDAFSPKKNPALWTNEWFTLLKELSDKDVIMSTYSSAGEVRKSLLNAGWKVFKRLGFKAKRSATIAKFYGEMDENFIANVHRTPNPALEDKQL</sequence>
<proteinExistence type="predicted"/>
<evidence type="ECO:0000313" key="3">
    <source>
        <dbReference type="Proteomes" id="UP000196531"/>
    </source>
</evidence>
<dbReference type="InterPro" id="IPR029063">
    <property type="entry name" value="SAM-dependent_MTases_sf"/>
</dbReference>
<evidence type="ECO:0000259" key="1">
    <source>
        <dbReference type="Pfam" id="PF05430"/>
    </source>
</evidence>
<dbReference type="EMBL" id="MAAO01000011">
    <property type="protein sequence ID" value="OUR94116.1"/>
    <property type="molecule type" value="Genomic_DNA"/>
</dbReference>
<dbReference type="PANTHER" id="PTHR39963:SF1">
    <property type="entry name" value="MNMC-LIKE METHYLTRANSFERASE DOMAIN-CONTAINING PROTEIN"/>
    <property type="match status" value="1"/>
</dbReference>
<dbReference type="PANTHER" id="PTHR39963">
    <property type="entry name" value="SLL0983 PROTEIN"/>
    <property type="match status" value="1"/>
</dbReference>